<dbReference type="SMART" id="SM00480">
    <property type="entry name" value="POL3Bc"/>
    <property type="match status" value="1"/>
</dbReference>
<dbReference type="PIRSF" id="PIRSF000804">
    <property type="entry name" value="DNA_pol_III_b"/>
    <property type="match status" value="1"/>
</dbReference>
<feature type="domain" description="DNA polymerase III beta sliding clamp N-terminal" evidence="11">
    <location>
        <begin position="1"/>
        <end position="119"/>
    </location>
</feature>
<dbReference type="STRING" id="258515.SAMN05192585_1286"/>
<dbReference type="NCBIfam" id="TIGR00663">
    <property type="entry name" value="dnan"/>
    <property type="match status" value="1"/>
</dbReference>
<comment type="similarity">
    <text evidence="2 10">Belongs to the beta sliding clamp family.</text>
</comment>
<feature type="domain" description="DNA polymerase III beta sliding clamp central" evidence="12">
    <location>
        <begin position="130"/>
        <end position="239"/>
    </location>
</feature>
<evidence type="ECO:0000259" key="11">
    <source>
        <dbReference type="Pfam" id="PF00712"/>
    </source>
</evidence>
<keyword evidence="9" id="KW-0238">DNA-binding</keyword>
<accession>A0A1H0DDD0</accession>
<evidence type="ECO:0000256" key="7">
    <source>
        <dbReference type="ARBA" id="ARBA00022705"/>
    </source>
</evidence>
<dbReference type="Proteomes" id="UP000199182">
    <property type="component" value="Unassembled WGS sequence"/>
</dbReference>
<keyword evidence="5 10" id="KW-0808">Transferase</keyword>
<dbReference type="InterPro" id="IPR022634">
    <property type="entry name" value="DNA_polIII_beta_N"/>
</dbReference>
<dbReference type="InterPro" id="IPR022637">
    <property type="entry name" value="DNA_polIII_beta_cen"/>
</dbReference>
<evidence type="ECO:0000256" key="9">
    <source>
        <dbReference type="ARBA" id="ARBA00023125"/>
    </source>
</evidence>
<gene>
    <name evidence="14" type="ORF">SAMN05192585_1286</name>
</gene>
<dbReference type="AlphaFoldDB" id="A0A1H0DDD0"/>
<dbReference type="Pfam" id="PF02767">
    <property type="entry name" value="DNA_pol3_beta_2"/>
    <property type="match status" value="1"/>
</dbReference>
<dbReference type="GO" id="GO:0008408">
    <property type="term" value="F:3'-5' exonuclease activity"/>
    <property type="evidence" value="ECO:0007669"/>
    <property type="project" value="InterPro"/>
</dbReference>
<dbReference type="SUPFAM" id="SSF55979">
    <property type="entry name" value="DNA clamp"/>
    <property type="match status" value="3"/>
</dbReference>
<comment type="function">
    <text evidence="10">Confers DNA tethering and processivity to DNA polymerases and other proteins. Acts as a clamp, forming a ring around DNA (a reaction catalyzed by the clamp-loading complex) which diffuses in an ATP-independent manner freely and bidirectionally along dsDNA. Initially characterized for its ability to contact the catalytic subunit of DNA polymerase III (Pol III), a complex, multichain enzyme responsible for most of the replicative synthesis in bacteria; Pol III exhibits 3'-5' exonuclease proofreading activity. The beta chain is required for initiation of replication as well as for processivity of DNA replication.</text>
</comment>
<dbReference type="EMBL" id="FNID01000028">
    <property type="protein sequence ID" value="SDN68170.1"/>
    <property type="molecule type" value="Genomic_DNA"/>
</dbReference>
<keyword evidence="8 10" id="KW-0239">DNA-directed DNA polymerase</keyword>
<dbReference type="Pfam" id="PF02768">
    <property type="entry name" value="DNA_pol3_beta_3"/>
    <property type="match status" value="1"/>
</dbReference>
<evidence type="ECO:0000256" key="10">
    <source>
        <dbReference type="PIRNR" id="PIRNR000804"/>
    </source>
</evidence>
<dbReference type="CDD" id="cd00140">
    <property type="entry name" value="beta_clamp"/>
    <property type="match status" value="1"/>
</dbReference>
<dbReference type="OrthoDB" id="8421503at2"/>
<dbReference type="InterPro" id="IPR022635">
    <property type="entry name" value="DNA_polIII_beta_C"/>
</dbReference>
<evidence type="ECO:0000256" key="8">
    <source>
        <dbReference type="ARBA" id="ARBA00022932"/>
    </source>
</evidence>
<dbReference type="InterPro" id="IPR001001">
    <property type="entry name" value="DNA_polIII_beta"/>
</dbReference>
<dbReference type="Gene3D" id="3.10.150.10">
    <property type="entry name" value="DNA Polymerase III, subunit A, domain 2"/>
    <property type="match status" value="1"/>
</dbReference>
<keyword evidence="7 10" id="KW-0235">DNA replication</keyword>
<dbReference type="PANTHER" id="PTHR30478:SF0">
    <property type="entry name" value="BETA SLIDING CLAMP"/>
    <property type="match status" value="1"/>
</dbReference>
<dbReference type="GO" id="GO:0009360">
    <property type="term" value="C:DNA polymerase III complex"/>
    <property type="evidence" value="ECO:0007669"/>
    <property type="project" value="InterPro"/>
</dbReference>
<evidence type="ECO:0000259" key="13">
    <source>
        <dbReference type="Pfam" id="PF02768"/>
    </source>
</evidence>
<evidence type="ECO:0000313" key="15">
    <source>
        <dbReference type="Proteomes" id="UP000199182"/>
    </source>
</evidence>
<evidence type="ECO:0000256" key="5">
    <source>
        <dbReference type="ARBA" id="ARBA00022679"/>
    </source>
</evidence>
<dbReference type="Pfam" id="PF00712">
    <property type="entry name" value="DNA_pol3_beta"/>
    <property type="match status" value="1"/>
</dbReference>
<dbReference type="RefSeq" id="WP_092641636.1">
    <property type="nucleotide sequence ID" value="NZ_FNID01000028.1"/>
</dbReference>
<dbReference type="Gene3D" id="3.70.10.10">
    <property type="match status" value="1"/>
</dbReference>
<evidence type="ECO:0000256" key="4">
    <source>
        <dbReference type="ARBA" id="ARBA00022490"/>
    </source>
</evidence>
<dbReference type="InterPro" id="IPR046938">
    <property type="entry name" value="DNA_clamp_sf"/>
</dbReference>
<dbReference type="GO" id="GO:0003677">
    <property type="term" value="F:DNA binding"/>
    <property type="evidence" value="ECO:0007669"/>
    <property type="project" value="UniProtKB-UniRule"/>
</dbReference>
<dbReference type="GO" id="GO:0003887">
    <property type="term" value="F:DNA-directed DNA polymerase activity"/>
    <property type="evidence" value="ECO:0007669"/>
    <property type="project" value="UniProtKB-UniRule"/>
</dbReference>
<keyword evidence="15" id="KW-1185">Reference proteome</keyword>
<comment type="subcellular location">
    <subcellularLocation>
        <location evidence="1 10">Cytoplasm</location>
    </subcellularLocation>
</comment>
<comment type="subunit">
    <text evidence="10">Forms a ring-shaped head-to-tail homodimer around DNA.</text>
</comment>
<evidence type="ECO:0000256" key="1">
    <source>
        <dbReference type="ARBA" id="ARBA00004496"/>
    </source>
</evidence>
<feature type="domain" description="DNA polymerase III beta sliding clamp C-terminal" evidence="13">
    <location>
        <begin position="244"/>
        <end position="363"/>
    </location>
</feature>
<keyword evidence="6 10" id="KW-0548">Nucleotidyltransferase</keyword>
<reference evidence="14 15" key="1">
    <citation type="submission" date="2016-10" db="EMBL/GenBank/DDBJ databases">
        <authorList>
            <person name="de Groot N.N."/>
        </authorList>
    </citation>
    <scope>NUCLEOTIDE SEQUENCE [LARGE SCALE GENOMIC DNA]</scope>
    <source>
        <strain evidence="14 15">CGMCC 1.5012</strain>
    </source>
</reference>
<organism evidence="14 15">
    <name type="scientific">Acetanaerobacterium elongatum</name>
    <dbReference type="NCBI Taxonomy" id="258515"/>
    <lineage>
        <taxon>Bacteria</taxon>
        <taxon>Bacillati</taxon>
        <taxon>Bacillota</taxon>
        <taxon>Clostridia</taxon>
        <taxon>Eubacteriales</taxon>
        <taxon>Oscillospiraceae</taxon>
        <taxon>Acetanaerobacterium</taxon>
    </lineage>
</organism>
<evidence type="ECO:0000313" key="14">
    <source>
        <dbReference type="EMBL" id="SDN68170.1"/>
    </source>
</evidence>
<dbReference type="PANTHER" id="PTHR30478">
    <property type="entry name" value="DNA POLYMERASE III SUBUNIT BETA"/>
    <property type="match status" value="1"/>
</dbReference>
<evidence type="ECO:0000259" key="12">
    <source>
        <dbReference type="Pfam" id="PF02767"/>
    </source>
</evidence>
<evidence type="ECO:0000256" key="6">
    <source>
        <dbReference type="ARBA" id="ARBA00022695"/>
    </source>
</evidence>
<sequence length="369" mass="40281">MKINCSKNALSEALGNVSRAVATKTTLPALEGILIKAHGSSVSLTAYDLELGISTEVEAAVAEEGDIVLSAKLLLDMVRRMPTERVQIVSDEKGYTLISGGVTEFNIIGIPAEDYPELPEVSGGEQVSLDALTLKSMINQTIFSVAVTDTRPVQTGSLFELDENTINIVSVDGFRLAMRRERLQNGKVMRFIVPAKTLSEVSKLIGEDEVKVNIYVGRKHIIFDVDGYKVISRLLEGDFLDYKNAIPEGGTSRVRVSVRSFGGCVERASLLITDRLKSPIRCVFEQDVVKISCITTIGKAYDEVACKNDGAKVEIGFNNKFLLDALRACDTDEVFLEMSGPLSPMKILPPEGDSFLFLVLPVRIKSENA</sequence>
<dbReference type="GO" id="GO:0006271">
    <property type="term" value="P:DNA strand elongation involved in DNA replication"/>
    <property type="evidence" value="ECO:0007669"/>
    <property type="project" value="TreeGrafter"/>
</dbReference>
<proteinExistence type="inferred from homology"/>
<dbReference type="GO" id="GO:0005737">
    <property type="term" value="C:cytoplasm"/>
    <property type="evidence" value="ECO:0007669"/>
    <property type="project" value="UniProtKB-SubCell"/>
</dbReference>
<protein>
    <recommendedName>
        <fullName evidence="3 10">Beta sliding clamp</fullName>
    </recommendedName>
</protein>
<evidence type="ECO:0000256" key="3">
    <source>
        <dbReference type="ARBA" id="ARBA00021035"/>
    </source>
</evidence>
<name>A0A1H0DDD0_9FIRM</name>
<keyword evidence="4 10" id="KW-0963">Cytoplasm</keyword>
<evidence type="ECO:0000256" key="2">
    <source>
        <dbReference type="ARBA" id="ARBA00010752"/>
    </source>
</evidence>